<evidence type="ECO:0000256" key="3">
    <source>
        <dbReference type="ARBA" id="ARBA00006904"/>
    </source>
</evidence>
<keyword evidence="6 12" id="KW-0808">Transferase</keyword>
<dbReference type="Gene3D" id="3.90.1150.10">
    <property type="entry name" value="Aspartate Aminotransferase, domain 1"/>
    <property type="match status" value="1"/>
</dbReference>
<dbReference type="PANTHER" id="PTHR43247">
    <property type="entry name" value="PHOSPHOSERINE AMINOTRANSFERASE"/>
    <property type="match status" value="1"/>
</dbReference>
<dbReference type="FunFam" id="3.90.1150.10:FF:000006">
    <property type="entry name" value="Phosphoserine aminotransferase"/>
    <property type="match status" value="1"/>
</dbReference>
<dbReference type="NCBIfam" id="NF003764">
    <property type="entry name" value="PRK05355.1"/>
    <property type="match status" value="1"/>
</dbReference>
<evidence type="ECO:0000256" key="9">
    <source>
        <dbReference type="ARBA" id="ARBA00047630"/>
    </source>
</evidence>
<dbReference type="EC" id="2.6.1.52" evidence="12"/>
<feature type="domain" description="Aminotransferase class V" evidence="13">
    <location>
        <begin position="8"/>
        <end position="356"/>
    </location>
</feature>
<name>A0A8T0A8M5_SILME</name>
<comment type="cofactor">
    <cofactor evidence="1 11">
        <name>pyridoxal 5'-phosphate</name>
        <dbReference type="ChEBI" id="CHEBI:597326"/>
    </cofactor>
</comment>
<dbReference type="FunFam" id="3.40.640.10:FF:000010">
    <property type="entry name" value="Phosphoserine aminotransferase"/>
    <property type="match status" value="1"/>
</dbReference>
<dbReference type="Proteomes" id="UP000606274">
    <property type="component" value="Unassembled WGS sequence"/>
</dbReference>
<dbReference type="GO" id="GO:0004648">
    <property type="term" value="F:O-phospho-L-serine:2-oxoglutarate aminotransferase activity"/>
    <property type="evidence" value="ECO:0007669"/>
    <property type="project" value="UniProtKB-EC"/>
</dbReference>
<dbReference type="PROSITE" id="PS00595">
    <property type="entry name" value="AA_TRANSFER_CLASS_5"/>
    <property type="match status" value="1"/>
</dbReference>
<dbReference type="InterPro" id="IPR000192">
    <property type="entry name" value="Aminotrans_V_dom"/>
</dbReference>
<organism evidence="14 15">
    <name type="scientific">Silurus meridionalis</name>
    <name type="common">Southern catfish</name>
    <name type="synonym">Silurus soldatovi meridionalis</name>
    <dbReference type="NCBI Taxonomy" id="175797"/>
    <lineage>
        <taxon>Eukaryota</taxon>
        <taxon>Metazoa</taxon>
        <taxon>Chordata</taxon>
        <taxon>Craniata</taxon>
        <taxon>Vertebrata</taxon>
        <taxon>Euteleostomi</taxon>
        <taxon>Actinopterygii</taxon>
        <taxon>Neopterygii</taxon>
        <taxon>Teleostei</taxon>
        <taxon>Ostariophysi</taxon>
        <taxon>Siluriformes</taxon>
        <taxon>Siluridae</taxon>
        <taxon>Silurus</taxon>
    </lineage>
</organism>
<dbReference type="InterPro" id="IPR015424">
    <property type="entry name" value="PyrdxlP-dep_Trfase"/>
</dbReference>
<dbReference type="HAMAP" id="MF_00160">
    <property type="entry name" value="SerC_aminotrans_5"/>
    <property type="match status" value="1"/>
</dbReference>
<dbReference type="GO" id="GO:0030170">
    <property type="term" value="F:pyridoxal phosphate binding"/>
    <property type="evidence" value="ECO:0007669"/>
    <property type="project" value="TreeGrafter"/>
</dbReference>
<comment type="catalytic activity">
    <reaction evidence="9">
        <text>4-(phosphooxy)-L-threonine + 2-oxoglutarate = (R)-3-hydroxy-2-oxo-4-phosphooxybutanoate + L-glutamate</text>
        <dbReference type="Rhea" id="RHEA:16573"/>
        <dbReference type="ChEBI" id="CHEBI:16810"/>
        <dbReference type="ChEBI" id="CHEBI:29985"/>
        <dbReference type="ChEBI" id="CHEBI:58452"/>
        <dbReference type="ChEBI" id="CHEBI:58538"/>
        <dbReference type="EC" id="2.6.1.52"/>
    </reaction>
</comment>
<dbReference type="OrthoDB" id="1703350at2759"/>
<dbReference type="InterPro" id="IPR015422">
    <property type="entry name" value="PyrdxlP-dep_Trfase_small"/>
</dbReference>
<evidence type="ECO:0000256" key="10">
    <source>
        <dbReference type="ARBA" id="ARBA00049007"/>
    </source>
</evidence>
<evidence type="ECO:0000313" key="15">
    <source>
        <dbReference type="Proteomes" id="UP000606274"/>
    </source>
</evidence>
<comment type="pathway">
    <text evidence="2 12">Amino-acid biosynthesis; L-serine biosynthesis; L-serine from 3-phospho-D-glycerate: step 2/3.</text>
</comment>
<dbReference type="GO" id="GO:0005737">
    <property type="term" value="C:cytoplasm"/>
    <property type="evidence" value="ECO:0007669"/>
    <property type="project" value="TreeGrafter"/>
</dbReference>
<dbReference type="InterPro" id="IPR015421">
    <property type="entry name" value="PyrdxlP-dep_Trfase_major"/>
</dbReference>
<dbReference type="AlphaFoldDB" id="A0A8T0A8M5"/>
<evidence type="ECO:0000259" key="13">
    <source>
        <dbReference type="Pfam" id="PF00266"/>
    </source>
</evidence>
<dbReference type="Pfam" id="PF00266">
    <property type="entry name" value="Aminotran_5"/>
    <property type="match status" value="1"/>
</dbReference>
<dbReference type="NCBIfam" id="TIGR01364">
    <property type="entry name" value="serC_1"/>
    <property type="match status" value="1"/>
</dbReference>
<keyword evidence="7" id="KW-0663">Pyridoxal phosphate</keyword>
<comment type="caution">
    <text evidence="14">The sequence shown here is derived from an EMBL/GenBank/DDBJ whole genome shotgun (WGS) entry which is preliminary data.</text>
</comment>
<dbReference type="InterPro" id="IPR020578">
    <property type="entry name" value="Aminotrans_V_PyrdxlP_BS"/>
</dbReference>
<keyword evidence="4 12" id="KW-0032">Aminotransferase</keyword>
<keyword evidence="8 12" id="KW-0718">Serine biosynthesis</keyword>
<sequence>METKKVLYFAPGPAKLARQVLMQAQKELLDYNGLGISVLEMSHRSPDFLKIIKSTETLLRQIMNIPENYKVLFLQGGGMGQFSAIPLNLLSLKKDRCADYIVTGSWSAAAAKEAENYGKVNVVNPQLDGYTGIPDSSSWSLNPSASYVYFCWNETIHGIEFDFIPDTKDVILISDMSSNFLSKPVDVSKFGLIFAGAHKNAGCAGVTIVIVREDLLGKALKECPSILNYQVQAEHSSLYNTPPTYSIYITNLVLEWMKNNGGIDGMDKLSTQKSALIYNIIDNSNGFYISSVDIQCRSRMNIPFHIGSSTGDEMLEKCFLEGASKLRMNSLEGHRFVGGLRVSLYNAVSLEDTQALAAYMKDF</sequence>
<dbReference type="InterPro" id="IPR022278">
    <property type="entry name" value="Pser_aminoTfrase"/>
</dbReference>
<keyword evidence="5 12" id="KW-0028">Amino-acid biosynthesis</keyword>
<evidence type="ECO:0000256" key="7">
    <source>
        <dbReference type="ARBA" id="ARBA00022898"/>
    </source>
</evidence>
<dbReference type="PANTHER" id="PTHR43247:SF1">
    <property type="entry name" value="PHOSPHOSERINE AMINOTRANSFERASE"/>
    <property type="match status" value="1"/>
</dbReference>
<reference evidence="14" key="1">
    <citation type="submission" date="2020-08" db="EMBL/GenBank/DDBJ databases">
        <title>Chromosome-level assembly of Southern catfish (Silurus meridionalis) provides insights into visual adaptation to the nocturnal and benthic lifestyles.</title>
        <authorList>
            <person name="Zhang Y."/>
            <person name="Wang D."/>
            <person name="Peng Z."/>
        </authorList>
    </citation>
    <scope>NUCLEOTIDE SEQUENCE</scope>
    <source>
        <strain evidence="14">SWU-2019-XX</strain>
        <tissue evidence="14">Muscle</tissue>
    </source>
</reference>
<evidence type="ECO:0000256" key="4">
    <source>
        <dbReference type="ARBA" id="ARBA00022576"/>
    </source>
</evidence>
<dbReference type="PIRSF" id="PIRSF000525">
    <property type="entry name" value="SerC"/>
    <property type="match status" value="1"/>
</dbReference>
<protein>
    <recommendedName>
        <fullName evidence="12">Phosphoserine aminotransferase</fullName>
        <ecNumber evidence="12">2.6.1.52</ecNumber>
    </recommendedName>
</protein>
<dbReference type="GO" id="GO:0006564">
    <property type="term" value="P:L-serine biosynthetic process"/>
    <property type="evidence" value="ECO:0007669"/>
    <property type="project" value="UniProtKB-KW"/>
</dbReference>
<evidence type="ECO:0000256" key="8">
    <source>
        <dbReference type="ARBA" id="ARBA00023299"/>
    </source>
</evidence>
<comment type="similarity">
    <text evidence="3">Belongs to the class-V pyridoxal-phosphate-dependent aminotransferase family. SerC subfamily.</text>
</comment>
<proteinExistence type="inferred from homology"/>
<dbReference type="SUPFAM" id="SSF53383">
    <property type="entry name" value="PLP-dependent transferases"/>
    <property type="match status" value="1"/>
</dbReference>
<dbReference type="EMBL" id="JABFDY010000027">
    <property type="protein sequence ID" value="KAF7687599.1"/>
    <property type="molecule type" value="Genomic_DNA"/>
</dbReference>
<dbReference type="Gene3D" id="3.40.640.10">
    <property type="entry name" value="Type I PLP-dependent aspartate aminotransferase-like (Major domain)"/>
    <property type="match status" value="1"/>
</dbReference>
<evidence type="ECO:0000256" key="11">
    <source>
        <dbReference type="RuleBase" id="RU004504"/>
    </source>
</evidence>
<gene>
    <name evidence="14" type="ORF">HF521_014827</name>
</gene>
<accession>A0A8T0A8M5</accession>
<evidence type="ECO:0000313" key="14">
    <source>
        <dbReference type="EMBL" id="KAF7687599.1"/>
    </source>
</evidence>
<evidence type="ECO:0000256" key="6">
    <source>
        <dbReference type="ARBA" id="ARBA00022679"/>
    </source>
</evidence>
<dbReference type="CDD" id="cd00611">
    <property type="entry name" value="PSAT_like"/>
    <property type="match status" value="1"/>
</dbReference>
<evidence type="ECO:0000256" key="5">
    <source>
        <dbReference type="ARBA" id="ARBA00022605"/>
    </source>
</evidence>
<evidence type="ECO:0000256" key="2">
    <source>
        <dbReference type="ARBA" id="ARBA00005099"/>
    </source>
</evidence>
<evidence type="ECO:0000256" key="12">
    <source>
        <dbReference type="RuleBase" id="RU004505"/>
    </source>
</evidence>
<keyword evidence="15" id="KW-1185">Reference proteome</keyword>
<comment type="catalytic activity">
    <reaction evidence="10 12">
        <text>O-phospho-L-serine + 2-oxoglutarate = 3-phosphooxypyruvate + L-glutamate</text>
        <dbReference type="Rhea" id="RHEA:14329"/>
        <dbReference type="ChEBI" id="CHEBI:16810"/>
        <dbReference type="ChEBI" id="CHEBI:18110"/>
        <dbReference type="ChEBI" id="CHEBI:29985"/>
        <dbReference type="ChEBI" id="CHEBI:57524"/>
        <dbReference type="EC" id="2.6.1.52"/>
    </reaction>
</comment>
<evidence type="ECO:0000256" key="1">
    <source>
        <dbReference type="ARBA" id="ARBA00001933"/>
    </source>
</evidence>